<sequence>MDQSTPKIRFTLRQLQYFCAVARTGQISVAAAQCHITQPTMTAAVAELERALGLVLFRRERRGVSLTEAGSAFLQRAQAVLESAVSASGLAEQSVDSGLTGTVHIGATETLVGYALLPLVSRFQECCPSVTVVPVQLQTGDVEAALECGQIDLAAARLAEFHSHRRLARRTLTRVRRRVWVGDGHPLSERSSVALKDLAPYRFVVVGSGEDAGDAAPLWQQAGVPQSNVLRTASVGSARELIASGLAVTVLSDATFWPWPPVGRRVRAIALDDDIPLVDVGLLWHLNQPMTPWTAALRDHLSATFALPPDLQEGLGEHLAPLDIDLIDSRSGSPSSK</sequence>
<evidence type="ECO:0000256" key="3">
    <source>
        <dbReference type="ARBA" id="ARBA00023125"/>
    </source>
</evidence>
<evidence type="ECO:0000313" key="6">
    <source>
        <dbReference type="Proteomes" id="UP000193427"/>
    </source>
</evidence>
<dbReference type="PRINTS" id="PR00039">
    <property type="entry name" value="HTHLYSR"/>
</dbReference>
<dbReference type="KEGG" id="rgu:A4W93_06635"/>
<accession>A0A1W6L5L9</accession>
<keyword evidence="3" id="KW-0238">DNA-binding</keyword>
<dbReference type="InterPro" id="IPR036388">
    <property type="entry name" value="WH-like_DNA-bd_sf"/>
</dbReference>
<dbReference type="InterPro" id="IPR000847">
    <property type="entry name" value="LysR_HTH_N"/>
</dbReference>
<evidence type="ECO:0000256" key="2">
    <source>
        <dbReference type="ARBA" id="ARBA00023015"/>
    </source>
</evidence>
<dbReference type="SUPFAM" id="SSF46785">
    <property type="entry name" value="Winged helix' DNA-binding domain"/>
    <property type="match status" value="1"/>
</dbReference>
<keyword evidence="6" id="KW-1185">Reference proteome</keyword>
<evidence type="ECO:0000256" key="1">
    <source>
        <dbReference type="ARBA" id="ARBA00009437"/>
    </source>
</evidence>
<dbReference type="SUPFAM" id="SSF53850">
    <property type="entry name" value="Periplasmic binding protein-like II"/>
    <property type="match status" value="1"/>
</dbReference>
<dbReference type="InterPro" id="IPR036390">
    <property type="entry name" value="WH_DNA-bd_sf"/>
</dbReference>
<dbReference type="GO" id="GO:0003700">
    <property type="term" value="F:DNA-binding transcription factor activity"/>
    <property type="evidence" value="ECO:0007669"/>
    <property type="project" value="InterPro"/>
</dbReference>
<protein>
    <submittedName>
        <fullName evidence="5">Uncharacterized protein</fullName>
    </submittedName>
</protein>
<dbReference type="Gene3D" id="1.10.10.10">
    <property type="entry name" value="Winged helix-like DNA-binding domain superfamily/Winged helix DNA-binding domain"/>
    <property type="match status" value="1"/>
</dbReference>
<dbReference type="AlphaFoldDB" id="A0A1W6L5L9"/>
<organism evidence="5 6">
    <name type="scientific">Piscinibacter gummiphilus</name>
    <dbReference type="NCBI Taxonomy" id="946333"/>
    <lineage>
        <taxon>Bacteria</taxon>
        <taxon>Pseudomonadati</taxon>
        <taxon>Pseudomonadota</taxon>
        <taxon>Betaproteobacteria</taxon>
        <taxon>Burkholderiales</taxon>
        <taxon>Sphaerotilaceae</taxon>
        <taxon>Piscinibacter</taxon>
    </lineage>
</organism>
<gene>
    <name evidence="5" type="ORF">A4W93_06635</name>
</gene>
<name>A0A1W6L5L9_9BURK</name>
<dbReference type="GO" id="GO:0003677">
    <property type="term" value="F:DNA binding"/>
    <property type="evidence" value="ECO:0007669"/>
    <property type="project" value="UniProtKB-KW"/>
</dbReference>
<dbReference type="GO" id="GO:0005829">
    <property type="term" value="C:cytosol"/>
    <property type="evidence" value="ECO:0007669"/>
    <property type="project" value="TreeGrafter"/>
</dbReference>
<dbReference type="Pfam" id="PF00126">
    <property type="entry name" value="HTH_1"/>
    <property type="match status" value="1"/>
</dbReference>
<evidence type="ECO:0000313" key="5">
    <source>
        <dbReference type="EMBL" id="ARN19619.1"/>
    </source>
</evidence>
<dbReference type="EMBL" id="CP015118">
    <property type="protein sequence ID" value="ARN19619.1"/>
    <property type="molecule type" value="Genomic_DNA"/>
</dbReference>
<dbReference type="STRING" id="946333.A4W93_06635"/>
<dbReference type="Gene3D" id="3.40.190.10">
    <property type="entry name" value="Periplasmic binding protein-like II"/>
    <property type="match status" value="2"/>
</dbReference>
<dbReference type="PANTHER" id="PTHR30419">
    <property type="entry name" value="HTH-TYPE TRANSCRIPTIONAL REGULATOR YBHD"/>
    <property type="match status" value="1"/>
</dbReference>
<dbReference type="RefSeq" id="WP_169726512.1">
    <property type="nucleotide sequence ID" value="NZ_BSPR01000003.1"/>
</dbReference>
<evidence type="ECO:0000256" key="4">
    <source>
        <dbReference type="ARBA" id="ARBA00023163"/>
    </source>
</evidence>
<dbReference type="Pfam" id="PF03466">
    <property type="entry name" value="LysR_substrate"/>
    <property type="match status" value="1"/>
</dbReference>
<dbReference type="Proteomes" id="UP000193427">
    <property type="component" value="Chromosome"/>
</dbReference>
<comment type="similarity">
    <text evidence="1">Belongs to the LysR transcriptional regulatory family.</text>
</comment>
<dbReference type="InterPro" id="IPR005119">
    <property type="entry name" value="LysR_subst-bd"/>
</dbReference>
<keyword evidence="2" id="KW-0805">Transcription regulation</keyword>
<dbReference type="FunFam" id="1.10.10.10:FF:000001">
    <property type="entry name" value="LysR family transcriptional regulator"/>
    <property type="match status" value="1"/>
</dbReference>
<dbReference type="PROSITE" id="PS50931">
    <property type="entry name" value="HTH_LYSR"/>
    <property type="match status" value="1"/>
</dbReference>
<dbReference type="InterPro" id="IPR050950">
    <property type="entry name" value="HTH-type_LysR_regulators"/>
</dbReference>
<reference evidence="5 6" key="1">
    <citation type="submission" date="2016-04" db="EMBL/GenBank/DDBJ databases">
        <title>Complete genome sequence of natural rubber-degrading, novel Gram-negative bacterium, Rhizobacter gummiphilus strain NS21.</title>
        <authorList>
            <person name="Tabata M."/>
            <person name="Kasai D."/>
            <person name="Fukuda M."/>
        </authorList>
    </citation>
    <scope>NUCLEOTIDE SEQUENCE [LARGE SCALE GENOMIC DNA]</scope>
    <source>
        <strain evidence="5 6">NS21</strain>
    </source>
</reference>
<keyword evidence="4" id="KW-0804">Transcription</keyword>
<proteinExistence type="inferred from homology"/>